<accession>A0ABQ7R4L7</accession>
<protein>
    <submittedName>
        <fullName evidence="2">Uncharacterized protein</fullName>
    </submittedName>
</protein>
<reference evidence="2 3" key="1">
    <citation type="submission" date="2021-06" db="EMBL/GenBank/DDBJ databases">
        <title>A haploid diamondback moth (Plutella xylostella L.) genome assembly resolves 31 chromosomes and identifies a diamide resistance mutation.</title>
        <authorList>
            <person name="Ward C.M."/>
            <person name="Perry K.D."/>
            <person name="Baker G."/>
            <person name="Powis K."/>
            <person name="Heckel D.G."/>
            <person name="Baxter S.W."/>
        </authorList>
    </citation>
    <scope>NUCLEOTIDE SEQUENCE [LARGE SCALE GENOMIC DNA]</scope>
    <source>
        <strain evidence="2 3">LV</strain>
        <tissue evidence="2">Single pupa</tissue>
    </source>
</reference>
<comment type="caution">
    <text evidence="2">The sequence shown here is derived from an EMBL/GenBank/DDBJ whole genome shotgun (WGS) entry which is preliminary data.</text>
</comment>
<keyword evidence="3" id="KW-1185">Reference proteome</keyword>
<keyword evidence="1" id="KW-1133">Transmembrane helix</keyword>
<organism evidence="2 3">
    <name type="scientific">Plutella xylostella</name>
    <name type="common">Diamondback moth</name>
    <name type="synonym">Plutella maculipennis</name>
    <dbReference type="NCBI Taxonomy" id="51655"/>
    <lineage>
        <taxon>Eukaryota</taxon>
        <taxon>Metazoa</taxon>
        <taxon>Ecdysozoa</taxon>
        <taxon>Arthropoda</taxon>
        <taxon>Hexapoda</taxon>
        <taxon>Insecta</taxon>
        <taxon>Pterygota</taxon>
        <taxon>Neoptera</taxon>
        <taxon>Endopterygota</taxon>
        <taxon>Lepidoptera</taxon>
        <taxon>Glossata</taxon>
        <taxon>Ditrysia</taxon>
        <taxon>Yponomeutoidea</taxon>
        <taxon>Plutellidae</taxon>
        <taxon>Plutella</taxon>
    </lineage>
</organism>
<evidence type="ECO:0000256" key="1">
    <source>
        <dbReference type="SAM" id="Phobius"/>
    </source>
</evidence>
<dbReference type="EMBL" id="JAHIBW010000003">
    <property type="protein sequence ID" value="KAG7312252.1"/>
    <property type="molecule type" value="Genomic_DNA"/>
</dbReference>
<evidence type="ECO:0000313" key="2">
    <source>
        <dbReference type="EMBL" id="KAG7312252.1"/>
    </source>
</evidence>
<proteinExistence type="predicted"/>
<dbReference type="Proteomes" id="UP000823941">
    <property type="component" value="Chromosome 3"/>
</dbReference>
<keyword evidence="1" id="KW-0472">Membrane</keyword>
<feature type="transmembrane region" description="Helical" evidence="1">
    <location>
        <begin position="28"/>
        <end position="46"/>
    </location>
</feature>
<sequence>MDTTEINGRHHSRGNIGLNKKQMALEGLFAHYLFIVTMLKPGLLASRRQTGRYNTSIREQTNKLCHSKGDKTPEIALDAENMASDSLSSYEIMHNDSNDLVCNNKQWHGRWQ</sequence>
<evidence type="ECO:0000313" key="3">
    <source>
        <dbReference type="Proteomes" id="UP000823941"/>
    </source>
</evidence>
<name>A0ABQ7R4L7_PLUXY</name>
<gene>
    <name evidence="2" type="ORF">JYU34_001724</name>
</gene>
<keyword evidence="1" id="KW-0812">Transmembrane</keyword>